<evidence type="ECO:0000256" key="1">
    <source>
        <dbReference type="ARBA" id="ARBA00000370"/>
    </source>
</evidence>
<accession>A0A2H0W8A7</accession>
<keyword evidence="7 9" id="KW-0464">Manganese</keyword>
<dbReference type="GO" id="GO:0030145">
    <property type="term" value="F:manganese ion binding"/>
    <property type="evidence" value="ECO:0007669"/>
    <property type="project" value="UniProtKB-UniRule"/>
</dbReference>
<keyword evidence="8 9" id="KW-0413">Isomerase</keyword>
<feature type="binding site" evidence="9 13">
    <location>
        <position position="481"/>
    </location>
    <ligand>
        <name>Mn(2+)</name>
        <dbReference type="ChEBI" id="CHEBI:29035"/>
        <label>1</label>
    </ligand>
</feature>
<dbReference type="EC" id="5.4.2.12" evidence="9 10"/>
<feature type="domain" description="BPG-independent PGAM N-terminal" evidence="15">
    <location>
        <begin position="100"/>
        <end position="310"/>
    </location>
</feature>
<comment type="pathway">
    <text evidence="3 9">Carbohydrate degradation; glycolysis; pyruvate from D-glyceraldehyde 3-phosphate: step 3/5.</text>
</comment>
<dbReference type="Gene3D" id="3.40.720.10">
    <property type="entry name" value="Alkaline Phosphatase, subunit A"/>
    <property type="match status" value="1"/>
</dbReference>
<evidence type="ECO:0000256" key="13">
    <source>
        <dbReference type="PIRSR" id="PIRSR001492-3"/>
    </source>
</evidence>
<evidence type="ECO:0000256" key="8">
    <source>
        <dbReference type="ARBA" id="ARBA00023235"/>
    </source>
</evidence>
<dbReference type="FunFam" id="3.40.1450.10:FF:000002">
    <property type="entry name" value="2,3-bisphosphoglycerate-independent phosphoglycerate mutase"/>
    <property type="match status" value="1"/>
</dbReference>
<dbReference type="GO" id="GO:0005829">
    <property type="term" value="C:cytosol"/>
    <property type="evidence" value="ECO:0007669"/>
    <property type="project" value="TreeGrafter"/>
</dbReference>
<dbReference type="GO" id="GO:0006007">
    <property type="term" value="P:glucose catabolic process"/>
    <property type="evidence" value="ECO:0007669"/>
    <property type="project" value="InterPro"/>
</dbReference>
<sequence>MEDKIANDFGGILVLGTNTKKNIFGLIILDGWGVAPVWGGNALSIAEVKNYNTITKKCPHTTLQASGTAVGLPAESPGNSEAGHLNIGAGHVVYQDQSIIDKFIEDGSFEKNEVLNRAIHSAQQNHARLHLMGLLSKTGTHSQISHIYAILRLCKKMNFSNVYLHIFTDGRDSEPMTGIETLAELENQMREIGVGQISTIIGRFYAMDRDNRWERIAEAYDLLTLGKGTKFSSAGEIFTKSYARGMTDEFIEPSVIINKDNHAELISDNDSVVFFNYRADRARELTNAFLEPDMRDKLPGRKMLKNLYFASFVMHGDTTLGNHVFEPQQVMSPLAEQLSLNNLRQYHTAETEKYAHVTYFLNGGREKPFPGEDWKMVPSPRDVPTYDLKPEMSAQGVTDTLLQAINKNIYDTFIVNFANADMVGHTGNMKAAVKAVEFVDKCLGEILNTVLQKNGTVFVFADHGNAEQMVNPRTGEPDTEHTTNPVPFIIVSADQQIAKTKLKSGGSLSNIVPTVLDLMKIPFKSETKAESLVLH</sequence>
<comment type="cofactor">
    <cofactor evidence="9">
        <name>Mn(2+)</name>
        <dbReference type="ChEBI" id="CHEBI:29035"/>
    </cofactor>
    <text evidence="9">Binds 2 manganese ions per subunit.</text>
</comment>
<feature type="binding site" evidence="9 13">
    <location>
        <position position="425"/>
    </location>
    <ligand>
        <name>Mn(2+)</name>
        <dbReference type="ChEBI" id="CHEBI:29035"/>
        <label>1</label>
    </ligand>
</feature>
<dbReference type="CDD" id="cd16010">
    <property type="entry name" value="iPGM"/>
    <property type="match status" value="1"/>
</dbReference>
<evidence type="ECO:0000256" key="5">
    <source>
        <dbReference type="ARBA" id="ARBA00022723"/>
    </source>
</evidence>
<evidence type="ECO:0000256" key="3">
    <source>
        <dbReference type="ARBA" id="ARBA00004798"/>
    </source>
</evidence>
<dbReference type="AlphaFoldDB" id="A0A2H0W8A7"/>
<keyword evidence="5 9" id="KW-0479">Metal-binding</keyword>
<evidence type="ECO:0000259" key="14">
    <source>
        <dbReference type="Pfam" id="PF01676"/>
    </source>
</evidence>
<comment type="subunit">
    <text evidence="9">Monomer.</text>
</comment>
<feature type="domain" description="Metalloenzyme" evidence="14">
    <location>
        <begin position="25"/>
        <end position="521"/>
    </location>
</feature>
<dbReference type="SUPFAM" id="SSF64158">
    <property type="entry name" value="2,3-Bisphosphoglycerate-independent phosphoglycerate mutase, substrate-binding domain"/>
    <property type="match status" value="1"/>
</dbReference>
<evidence type="ECO:0000256" key="4">
    <source>
        <dbReference type="ARBA" id="ARBA00008819"/>
    </source>
</evidence>
<comment type="similarity">
    <text evidence="4 9">Belongs to the BPG-independent phosphoglycerate mutase family.</text>
</comment>
<comment type="function">
    <text evidence="2 9">Catalyzes the interconversion of 2-phosphoglycerate and 3-phosphoglycerate.</text>
</comment>
<feature type="active site" description="Phosphoserine intermediate" evidence="9 11">
    <location>
        <position position="80"/>
    </location>
</feature>
<evidence type="ECO:0000313" key="17">
    <source>
        <dbReference type="Proteomes" id="UP000231382"/>
    </source>
</evidence>
<evidence type="ECO:0000313" key="16">
    <source>
        <dbReference type="EMBL" id="PIS07587.1"/>
    </source>
</evidence>
<evidence type="ECO:0000256" key="6">
    <source>
        <dbReference type="ARBA" id="ARBA00023152"/>
    </source>
</evidence>
<dbReference type="Proteomes" id="UP000231382">
    <property type="component" value="Unassembled WGS sequence"/>
</dbReference>
<dbReference type="PIRSF" id="PIRSF001492">
    <property type="entry name" value="IPGAM"/>
    <property type="match status" value="1"/>
</dbReference>
<gene>
    <name evidence="9" type="primary">gpmI</name>
    <name evidence="16" type="ORF">COT78_02720</name>
</gene>
<organism evidence="16 17">
    <name type="scientific">Candidatus Berkelbacteria bacterium CG10_big_fil_rev_8_21_14_0_10_43_13</name>
    <dbReference type="NCBI Taxonomy" id="1974514"/>
    <lineage>
        <taxon>Bacteria</taxon>
        <taxon>Candidatus Berkelbacteria</taxon>
    </lineage>
</organism>
<dbReference type="PANTHER" id="PTHR31637:SF0">
    <property type="entry name" value="2,3-BISPHOSPHOGLYCERATE-INDEPENDENT PHOSPHOGLYCERATE MUTASE"/>
    <property type="match status" value="1"/>
</dbReference>
<feature type="binding site" evidence="9 12">
    <location>
        <position position="141"/>
    </location>
    <ligand>
        <name>substrate</name>
    </ligand>
</feature>
<feature type="binding site" evidence="9 12">
    <location>
        <begin position="171"/>
        <end position="172"/>
    </location>
    <ligand>
        <name>substrate</name>
    </ligand>
</feature>
<comment type="catalytic activity">
    <reaction evidence="1 9">
        <text>(2R)-2-phosphoglycerate = (2R)-3-phosphoglycerate</text>
        <dbReference type="Rhea" id="RHEA:15901"/>
        <dbReference type="ChEBI" id="CHEBI:58272"/>
        <dbReference type="ChEBI" id="CHEBI:58289"/>
        <dbReference type="EC" id="5.4.2.12"/>
    </reaction>
</comment>
<dbReference type="GO" id="GO:0004619">
    <property type="term" value="F:phosphoglycerate mutase activity"/>
    <property type="evidence" value="ECO:0007669"/>
    <property type="project" value="UniProtKB-UniRule"/>
</dbReference>
<evidence type="ECO:0000256" key="11">
    <source>
        <dbReference type="PIRSR" id="PIRSR001492-1"/>
    </source>
</evidence>
<dbReference type="UniPathway" id="UPA00109">
    <property type="reaction ID" value="UER00186"/>
</dbReference>
<feature type="binding site" evidence="9 13">
    <location>
        <position position="30"/>
    </location>
    <ligand>
        <name>Mn(2+)</name>
        <dbReference type="ChEBI" id="CHEBI:29035"/>
        <label>2</label>
    </ligand>
</feature>
<evidence type="ECO:0000256" key="12">
    <source>
        <dbReference type="PIRSR" id="PIRSR001492-2"/>
    </source>
</evidence>
<dbReference type="PANTHER" id="PTHR31637">
    <property type="entry name" value="2,3-BISPHOSPHOGLYCERATE-INDEPENDENT PHOSPHOGLYCERATE MUTASE"/>
    <property type="match status" value="1"/>
</dbReference>
<dbReference type="SUPFAM" id="SSF53649">
    <property type="entry name" value="Alkaline phosphatase-like"/>
    <property type="match status" value="1"/>
</dbReference>
<dbReference type="InterPro" id="IPR005995">
    <property type="entry name" value="Pgm_bpd_ind"/>
</dbReference>
<feature type="binding site" evidence="9 12">
    <location>
        <position position="209"/>
    </location>
    <ligand>
        <name>substrate</name>
    </ligand>
</feature>
<protein>
    <recommendedName>
        <fullName evidence="9 10">2,3-bisphosphoglycerate-independent phosphoglycerate mutase</fullName>
        <shortName evidence="9">BPG-independent PGAM</shortName>
        <shortName evidence="9">Phosphoglyceromutase</shortName>
        <shortName evidence="9">iPGM</shortName>
        <ecNumber evidence="9 10">5.4.2.12</ecNumber>
    </recommendedName>
</protein>
<dbReference type="Pfam" id="PF06415">
    <property type="entry name" value="iPGM_N"/>
    <property type="match status" value="1"/>
</dbReference>
<evidence type="ECO:0000256" key="10">
    <source>
        <dbReference type="NCBIfam" id="TIGR01307"/>
    </source>
</evidence>
<dbReference type="InterPro" id="IPR017850">
    <property type="entry name" value="Alkaline_phosphatase_core_sf"/>
</dbReference>
<feature type="binding site" evidence="9 12">
    <location>
        <position position="353"/>
    </location>
    <ligand>
        <name>substrate</name>
    </ligand>
</feature>
<dbReference type="EMBL" id="PEZW01000018">
    <property type="protein sequence ID" value="PIS07587.1"/>
    <property type="molecule type" value="Genomic_DNA"/>
</dbReference>
<evidence type="ECO:0000256" key="2">
    <source>
        <dbReference type="ARBA" id="ARBA00002315"/>
    </source>
</evidence>
<reference evidence="17" key="1">
    <citation type="submission" date="2017-09" db="EMBL/GenBank/DDBJ databases">
        <title>Depth-based differentiation of microbial function through sediment-hosted aquifers and enrichment of novel symbionts in the deep terrestrial subsurface.</title>
        <authorList>
            <person name="Probst A.J."/>
            <person name="Ladd B."/>
            <person name="Jarett J.K."/>
            <person name="Geller-Mcgrath D.E."/>
            <person name="Sieber C.M.K."/>
            <person name="Emerson J.B."/>
            <person name="Anantharaman K."/>
            <person name="Thomas B.C."/>
            <person name="Malmstrom R."/>
            <person name="Stieglmeier M."/>
            <person name="Klingl A."/>
            <person name="Woyke T."/>
            <person name="Ryan C.M."/>
            <person name="Banfield J.F."/>
        </authorList>
    </citation>
    <scope>NUCLEOTIDE SEQUENCE [LARGE SCALE GENOMIC DNA]</scope>
</reference>
<feature type="binding site" evidence="9 12">
    <location>
        <position position="203"/>
    </location>
    <ligand>
        <name>substrate</name>
    </ligand>
</feature>
<dbReference type="InterPro" id="IPR036646">
    <property type="entry name" value="PGAM_B_sf"/>
</dbReference>
<dbReference type="GO" id="GO:0006096">
    <property type="term" value="P:glycolytic process"/>
    <property type="evidence" value="ECO:0007669"/>
    <property type="project" value="UniProtKB-UniRule"/>
</dbReference>
<feature type="binding site" evidence="9 12">
    <location>
        <begin position="278"/>
        <end position="281"/>
    </location>
    <ligand>
        <name>substrate</name>
    </ligand>
</feature>
<feature type="binding site" evidence="9 13">
    <location>
        <position position="463"/>
    </location>
    <ligand>
        <name>Mn(2+)</name>
        <dbReference type="ChEBI" id="CHEBI:29035"/>
        <label>2</label>
    </ligand>
</feature>
<evidence type="ECO:0000259" key="15">
    <source>
        <dbReference type="Pfam" id="PF06415"/>
    </source>
</evidence>
<evidence type="ECO:0000256" key="7">
    <source>
        <dbReference type="ARBA" id="ARBA00023211"/>
    </source>
</evidence>
<dbReference type="Pfam" id="PF01676">
    <property type="entry name" value="Metalloenzyme"/>
    <property type="match status" value="1"/>
</dbReference>
<feature type="binding site" evidence="9 13">
    <location>
        <position position="421"/>
    </location>
    <ligand>
        <name>Mn(2+)</name>
        <dbReference type="ChEBI" id="CHEBI:29035"/>
        <label>1</label>
    </ligand>
</feature>
<dbReference type="InterPro" id="IPR006124">
    <property type="entry name" value="Metalloenzyme"/>
</dbReference>
<keyword evidence="6 9" id="KW-0324">Glycolysis</keyword>
<feature type="binding site" evidence="9 13">
    <location>
        <position position="80"/>
    </location>
    <ligand>
        <name>Mn(2+)</name>
        <dbReference type="ChEBI" id="CHEBI:29035"/>
        <label>2</label>
    </ligand>
</feature>
<evidence type="ECO:0000256" key="9">
    <source>
        <dbReference type="HAMAP-Rule" id="MF_01038"/>
    </source>
</evidence>
<comment type="caution">
    <text evidence="16">The sequence shown here is derived from an EMBL/GenBank/DDBJ whole genome shotgun (WGS) entry which is preliminary data.</text>
</comment>
<dbReference type="InterPro" id="IPR011258">
    <property type="entry name" value="BPG-indep_PGM_N"/>
</dbReference>
<dbReference type="NCBIfam" id="TIGR01307">
    <property type="entry name" value="pgm_bpd_ind"/>
    <property type="match status" value="1"/>
</dbReference>
<dbReference type="Gene3D" id="3.40.1450.10">
    <property type="entry name" value="BPG-independent phosphoglycerate mutase, domain B"/>
    <property type="match status" value="1"/>
</dbReference>
<dbReference type="HAMAP" id="MF_01038">
    <property type="entry name" value="GpmI"/>
    <property type="match status" value="1"/>
</dbReference>
<proteinExistence type="inferred from homology"/>
<feature type="binding site" evidence="9 13">
    <location>
        <position position="462"/>
    </location>
    <ligand>
        <name>Mn(2+)</name>
        <dbReference type="ChEBI" id="CHEBI:29035"/>
        <label>2</label>
    </ligand>
</feature>
<name>A0A2H0W8A7_9BACT</name>